<dbReference type="RefSeq" id="WP_116021928.1">
    <property type="nucleotide sequence ID" value="NZ_QTTT01000001.1"/>
</dbReference>
<evidence type="ECO:0000313" key="2">
    <source>
        <dbReference type="Proteomes" id="UP000256661"/>
    </source>
</evidence>
<sequence length="718" mass="80237">MWDFATGKGHEARTLYLRALDPEGPLPLGTEETRRLRAALADVPEDGEGPDALIDEVRRWGAEETERFRGVLTEEAAARCVLLNCAPLALSAGAWLQWLSSAGNGEQERSLRILALYASDVGVGYPRADRGGDYRALLRRHRIEEETPGVRLAAAERIESFSFRLPGLLLAMSRLPDEFLPEIMGADLCLRAVGVPPPLAALDDRTTAGTDARALDLGAPRRGESESAFERSHAVARLLAEERPDERPRLSRGFRWAARELGEWCGRLLDEAALTRHPDYDVWRLICSRARQAAVYHGDHVLEGRTLADWFANVDEGPGPFLGALARSRLVRPGRSDASPLVRGLIGDKGPMFRIFTADDVAVLRRWIDRLPDEGSVLHGPSEGHEGLHEAQRSWYLHDGRSRSGAATVPRRSAAPVGGSLRAAYHALLGRADSPGLRRFAQDYTARWLIRSRHRLERAPVRLPPRWDSVNGLRTWLYDEHDRHGRQFEESEPPIPSREELVDSTLQLAPLIMIDGGWLQGFTDHQHASSPSGHFLFRTYWDELGNGVRELNHPRIYRALLRDMGVEPPPTDSREFAAWPGFRDEAFALPVYWLSISRFPQSRMPEILGLNLAMELSGVGSGYRSSRVALKHYGFSTQFVDLHNTIDNVATGHSAWAVDAIDSYMADVSGTVGPRQESEIWERIRTGHRSLNPPDGTVARLHTALWSRRTRGNSEARR</sequence>
<reference evidence="1 2" key="1">
    <citation type="submission" date="2018-08" db="EMBL/GenBank/DDBJ databases">
        <title>Sequencing the genomes of 1000 actinobacteria strains.</title>
        <authorList>
            <person name="Klenk H.-P."/>
        </authorList>
    </citation>
    <scope>NUCLEOTIDE SEQUENCE [LARGE SCALE GENOMIC DNA]</scope>
    <source>
        <strain evidence="1 2">DSM 43927</strain>
    </source>
</reference>
<dbReference type="SMART" id="SM01236">
    <property type="entry name" value="Haem_oxygenase_2"/>
    <property type="match status" value="1"/>
</dbReference>
<dbReference type="Proteomes" id="UP000256661">
    <property type="component" value="Unassembled WGS sequence"/>
</dbReference>
<accession>A0A3D9SP79</accession>
<organism evidence="1 2">
    <name type="scientific">Thermomonospora umbrina</name>
    <dbReference type="NCBI Taxonomy" id="111806"/>
    <lineage>
        <taxon>Bacteria</taxon>
        <taxon>Bacillati</taxon>
        <taxon>Actinomycetota</taxon>
        <taxon>Actinomycetes</taxon>
        <taxon>Streptosporangiales</taxon>
        <taxon>Thermomonosporaceae</taxon>
        <taxon>Thermomonospora</taxon>
    </lineage>
</organism>
<dbReference type="OrthoDB" id="6635957at2"/>
<comment type="caution">
    <text evidence="1">The sequence shown here is derived from an EMBL/GenBank/DDBJ whole genome shotgun (WGS) entry which is preliminary data.</text>
</comment>
<dbReference type="EMBL" id="QTTT01000001">
    <property type="protein sequence ID" value="REE96250.1"/>
    <property type="molecule type" value="Genomic_DNA"/>
</dbReference>
<protein>
    <submittedName>
        <fullName evidence="1">Heme oxygenase-like protein</fullName>
    </submittedName>
</protein>
<proteinExistence type="predicted"/>
<keyword evidence="2" id="KW-1185">Reference proteome</keyword>
<dbReference type="InterPro" id="IPR016084">
    <property type="entry name" value="Haem_Oase-like_multi-hlx"/>
</dbReference>
<dbReference type="Pfam" id="PF14518">
    <property type="entry name" value="Haem_oxygenas_2"/>
    <property type="match status" value="1"/>
</dbReference>
<dbReference type="Gene3D" id="1.20.910.10">
    <property type="entry name" value="Heme oxygenase-like"/>
    <property type="match status" value="1"/>
</dbReference>
<name>A0A3D9SP79_9ACTN</name>
<evidence type="ECO:0000313" key="1">
    <source>
        <dbReference type="EMBL" id="REE96250.1"/>
    </source>
</evidence>
<dbReference type="AlphaFoldDB" id="A0A3D9SP79"/>
<gene>
    <name evidence="1" type="ORF">DFJ69_1680</name>
</gene>